<sequence length="69" mass="7667">KAVLVGASSCSTVDFDRRGLVPVYNVGACVTFIELNKITSRPPFLQGVVVTRRQRRILDVGGQRWCRGF</sequence>
<protein>
    <submittedName>
        <fullName evidence="1">Uncharacterized protein</fullName>
    </submittedName>
</protein>
<gene>
    <name evidence="1" type="ORF">BpHYR1_025838</name>
</gene>
<proteinExistence type="predicted"/>
<name>A0A3M7P1T8_BRAPC</name>
<evidence type="ECO:0000313" key="1">
    <source>
        <dbReference type="EMBL" id="RMZ93062.1"/>
    </source>
</evidence>
<accession>A0A3M7P1T8</accession>
<organism evidence="1 2">
    <name type="scientific">Brachionus plicatilis</name>
    <name type="common">Marine rotifer</name>
    <name type="synonym">Brachionus muelleri</name>
    <dbReference type="NCBI Taxonomy" id="10195"/>
    <lineage>
        <taxon>Eukaryota</taxon>
        <taxon>Metazoa</taxon>
        <taxon>Spiralia</taxon>
        <taxon>Gnathifera</taxon>
        <taxon>Rotifera</taxon>
        <taxon>Eurotatoria</taxon>
        <taxon>Monogononta</taxon>
        <taxon>Pseudotrocha</taxon>
        <taxon>Ploima</taxon>
        <taxon>Brachionidae</taxon>
        <taxon>Brachionus</taxon>
    </lineage>
</organism>
<feature type="non-terminal residue" evidence="1">
    <location>
        <position position="1"/>
    </location>
</feature>
<evidence type="ECO:0000313" key="2">
    <source>
        <dbReference type="Proteomes" id="UP000276133"/>
    </source>
</evidence>
<reference evidence="1 2" key="1">
    <citation type="journal article" date="2018" name="Sci. Rep.">
        <title>Genomic signatures of local adaptation to the degree of environmental predictability in rotifers.</title>
        <authorList>
            <person name="Franch-Gras L."/>
            <person name="Hahn C."/>
            <person name="Garcia-Roger E.M."/>
            <person name="Carmona M.J."/>
            <person name="Serra M."/>
            <person name="Gomez A."/>
        </authorList>
    </citation>
    <scope>NUCLEOTIDE SEQUENCE [LARGE SCALE GENOMIC DNA]</scope>
    <source>
        <strain evidence="1">HYR1</strain>
    </source>
</reference>
<dbReference type="Proteomes" id="UP000276133">
    <property type="component" value="Unassembled WGS sequence"/>
</dbReference>
<dbReference type="EMBL" id="REGN01014103">
    <property type="protein sequence ID" value="RMZ93062.1"/>
    <property type="molecule type" value="Genomic_DNA"/>
</dbReference>
<keyword evidence="2" id="KW-1185">Reference proteome</keyword>
<dbReference type="AlphaFoldDB" id="A0A3M7P1T8"/>
<comment type="caution">
    <text evidence="1">The sequence shown here is derived from an EMBL/GenBank/DDBJ whole genome shotgun (WGS) entry which is preliminary data.</text>
</comment>